<dbReference type="PANTHER" id="PTHR30529:SF1">
    <property type="entry name" value="CYTOCHROME B561 HOMOLOG 2"/>
    <property type="match status" value="1"/>
</dbReference>
<evidence type="ECO:0000313" key="15">
    <source>
        <dbReference type="EMBL" id="XBQ20244.1"/>
    </source>
</evidence>
<keyword evidence="9 13" id="KW-1133">Transmembrane helix</keyword>
<name>A0AAU7MPC7_9GAMM</name>
<evidence type="ECO:0000256" key="11">
    <source>
        <dbReference type="ARBA" id="ARBA00023136"/>
    </source>
</evidence>
<feature type="transmembrane region" description="Helical" evidence="13">
    <location>
        <begin position="49"/>
        <end position="70"/>
    </location>
</feature>
<comment type="cofactor">
    <cofactor evidence="1">
        <name>heme b</name>
        <dbReference type="ChEBI" id="CHEBI:60344"/>
    </cofactor>
</comment>
<keyword evidence="8" id="KW-0249">Electron transport</keyword>
<feature type="transmembrane region" description="Helical" evidence="13">
    <location>
        <begin position="142"/>
        <end position="163"/>
    </location>
</feature>
<dbReference type="GO" id="GO:0009055">
    <property type="term" value="F:electron transfer activity"/>
    <property type="evidence" value="ECO:0007669"/>
    <property type="project" value="InterPro"/>
</dbReference>
<keyword evidence="3" id="KW-0813">Transport</keyword>
<evidence type="ECO:0000256" key="10">
    <source>
        <dbReference type="ARBA" id="ARBA00023004"/>
    </source>
</evidence>
<evidence type="ECO:0000256" key="8">
    <source>
        <dbReference type="ARBA" id="ARBA00022982"/>
    </source>
</evidence>
<proteinExistence type="inferred from homology"/>
<evidence type="ECO:0000256" key="2">
    <source>
        <dbReference type="ARBA" id="ARBA00004651"/>
    </source>
</evidence>
<evidence type="ECO:0000256" key="5">
    <source>
        <dbReference type="ARBA" id="ARBA00022617"/>
    </source>
</evidence>
<dbReference type="GO" id="GO:0046872">
    <property type="term" value="F:metal ion binding"/>
    <property type="evidence" value="ECO:0007669"/>
    <property type="project" value="UniProtKB-KW"/>
</dbReference>
<evidence type="ECO:0000256" key="1">
    <source>
        <dbReference type="ARBA" id="ARBA00001970"/>
    </source>
</evidence>
<evidence type="ECO:0000256" key="13">
    <source>
        <dbReference type="SAM" id="Phobius"/>
    </source>
</evidence>
<dbReference type="GO" id="GO:0022904">
    <property type="term" value="P:respiratory electron transport chain"/>
    <property type="evidence" value="ECO:0007669"/>
    <property type="project" value="InterPro"/>
</dbReference>
<keyword evidence="7" id="KW-0479">Metal-binding</keyword>
<evidence type="ECO:0000259" key="14">
    <source>
        <dbReference type="Pfam" id="PF01292"/>
    </source>
</evidence>
<dbReference type="PANTHER" id="PTHR30529">
    <property type="entry name" value="CYTOCHROME B561"/>
    <property type="match status" value="1"/>
</dbReference>
<dbReference type="GO" id="GO:0005886">
    <property type="term" value="C:plasma membrane"/>
    <property type="evidence" value="ECO:0007669"/>
    <property type="project" value="UniProtKB-SubCell"/>
</dbReference>
<keyword evidence="10" id="KW-0408">Iron</keyword>
<keyword evidence="6 13" id="KW-0812">Transmembrane</keyword>
<evidence type="ECO:0000256" key="9">
    <source>
        <dbReference type="ARBA" id="ARBA00022989"/>
    </source>
</evidence>
<sequence length="173" mass="18924">MLGDSKDRYGALSKTLHWLMAVLIGWQLLKFGDRIADGEHWVGQTLVPWHISIGSLLLVFIAARLLWAVSQRQHRPEQDPEIAVLVKAGHGLLYAGMLLMPLSGMMVMLGGGHGINAFGLQLVSEGEEIVLASALGSVHSPLAWALTVLIIGHIGMALIHHFIKRDDTLTRML</sequence>
<keyword evidence="11 13" id="KW-0472">Membrane</keyword>
<dbReference type="AlphaFoldDB" id="A0AAU7MPC7"/>
<dbReference type="RefSeq" id="WP_349343454.1">
    <property type="nucleotide sequence ID" value="NZ_CP157802.1"/>
</dbReference>
<feature type="domain" description="Cytochrome b561 bacterial/Ni-hydrogenase" evidence="14">
    <location>
        <begin position="8"/>
        <end position="173"/>
    </location>
</feature>
<feature type="transmembrane region" description="Helical" evidence="13">
    <location>
        <begin position="91"/>
        <end position="115"/>
    </location>
</feature>
<evidence type="ECO:0000256" key="7">
    <source>
        <dbReference type="ARBA" id="ARBA00022723"/>
    </source>
</evidence>
<keyword evidence="5" id="KW-0349">Heme</keyword>
<gene>
    <name evidence="15" type="ORF">ABNF92_03540</name>
</gene>
<feature type="transmembrane region" description="Helical" evidence="13">
    <location>
        <begin position="12"/>
        <end position="29"/>
    </location>
</feature>
<dbReference type="EMBL" id="CP157802">
    <property type="protein sequence ID" value="XBQ20244.1"/>
    <property type="molecule type" value="Genomic_DNA"/>
</dbReference>
<dbReference type="GO" id="GO:0020037">
    <property type="term" value="F:heme binding"/>
    <property type="evidence" value="ECO:0007669"/>
    <property type="project" value="TreeGrafter"/>
</dbReference>
<comment type="subcellular location">
    <subcellularLocation>
        <location evidence="2">Cell membrane</location>
        <topology evidence="2">Multi-pass membrane protein</topology>
    </subcellularLocation>
</comment>
<dbReference type="SUPFAM" id="SSF81342">
    <property type="entry name" value="Transmembrane di-heme cytochromes"/>
    <property type="match status" value="1"/>
</dbReference>
<comment type="similarity">
    <text evidence="12">Belongs to the cytochrome b561 family.</text>
</comment>
<dbReference type="Pfam" id="PF01292">
    <property type="entry name" value="Ni_hydr_CYTB"/>
    <property type="match status" value="1"/>
</dbReference>
<evidence type="ECO:0000256" key="3">
    <source>
        <dbReference type="ARBA" id="ARBA00022448"/>
    </source>
</evidence>
<dbReference type="KEGG" id="mamm:ABNF92_03540"/>
<dbReference type="InterPro" id="IPR052168">
    <property type="entry name" value="Cytochrome_b561_oxidase"/>
</dbReference>
<dbReference type="InterPro" id="IPR011577">
    <property type="entry name" value="Cyt_b561_bac/Ni-Hgenase"/>
</dbReference>
<dbReference type="InterPro" id="IPR016174">
    <property type="entry name" value="Di-haem_cyt_TM"/>
</dbReference>
<evidence type="ECO:0000256" key="6">
    <source>
        <dbReference type="ARBA" id="ARBA00022692"/>
    </source>
</evidence>
<evidence type="ECO:0000256" key="12">
    <source>
        <dbReference type="ARBA" id="ARBA00037975"/>
    </source>
</evidence>
<keyword evidence="4" id="KW-1003">Cell membrane</keyword>
<reference evidence="15" key="1">
    <citation type="submission" date="2024-05" db="EMBL/GenBank/DDBJ databases">
        <title>Draft Genome Sequences of Flagellimonas sp. MMG031 and Marinobacter sp. MMG032 Isolated from the dinoflagellate Symbiodinium pilosum.</title>
        <authorList>
            <person name="Shikuma N.J."/>
            <person name="Farrell M.V."/>
        </authorList>
    </citation>
    <scope>NUCLEOTIDE SEQUENCE</scope>
    <source>
        <strain evidence="15">MMG032</strain>
    </source>
</reference>
<organism evidence="15">
    <name type="scientific">Marinobacter sp. MMG032</name>
    <dbReference type="NCBI Taxonomy" id="3158548"/>
    <lineage>
        <taxon>Bacteria</taxon>
        <taxon>Pseudomonadati</taxon>
        <taxon>Pseudomonadota</taxon>
        <taxon>Gammaproteobacteria</taxon>
        <taxon>Pseudomonadales</taxon>
        <taxon>Marinobacteraceae</taxon>
        <taxon>Marinobacter</taxon>
    </lineage>
</organism>
<accession>A0AAU7MPC7</accession>
<protein>
    <submittedName>
        <fullName evidence="15">Cytochrome b</fullName>
    </submittedName>
</protein>
<evidence type="ECO:0000256" key="4">
    <source>
        <dbReference type="ARBA" id="ARBA00022475"/>
    </source>
</evidence>